<dbReference type="AlphaFoldDB" id="A0A915JI52"/>
<dbReference type="PANTHER" id="PTHR37162:SF1">
    <property type="entry name" value="BED-TYPE DOMAIN-CONTAINING PROTEIN"/>
    <property type="match status" value="1"/>
</dbReference>
<evidence type="ECO:0000256" key="1">
    <source>
        <dbReference type="SAM" id="Phobius"/>
    </source>
</evidence>
<sequence length="296" mass="33941">MKNDTNVRTIDHLGDLIKNLFPDDYNANKLKLHRTKCAALIVKVLSPSLRAELLDDVCQSEHFSLIIDECTDVATQKTLGIMIRLICLTSSTAEVISGEILKSLEIDKLNIENLVRIGVDNANVIVGQHNSVYSKLKEKQPKLILMRCVCHSLALAASKAVEKLLTDLDALIEQTYCWFSHSAKHQGTYQQISKEERLFSVENLGKWYNKTKIKAFLIFILPVLMPGCFIRILTKNIAEYPFDQYLHSPQMLELNYEFNEYIIKNNLYPKDKEEIRNQLPSSVNALEHLDFFEPKK</sequence>
<name>A0A915JI52_ROMCU</name>
<keyword evidence="1" id="KW-1133">Transmembrane helix</keyword>
<keyword evidence="2" id="KW-1185">Reference proteome</keyword>
<keyword evidence="1" id="KW-0812">Transmembrane</keyword>
<organism evidence="2 3">
    <name type="scientific">Romanomermis culicivorax</name>
    <name type="common">Nematode worm</name>
    <dbReference type="NCBI Taxonomy" id="13658"/>
    <lineage>
        <taxon>Eukaryota</taxon>
        <taxon>Metazoa</taxon>
        <taxon>Ecdysozoa</taxon>
        <taxon>Nematoda</taxon>
        <taxon>Enoplea</taxon>
        <taxon>Dorylaimia</taxon>
        <taxon>Mermithida</taxon>
        <taxon>Mermithoidea</taxon>
        <taxon>Mermithidae</taxon>
        <taxon>Romanomermis</taxon>
    </lineage>
</organism>
<protein>
    <submittedName>
        <fullName evidence="3">DUF4371 domain-containing protein</fullName>
    </submittedName>
</protein>
<dbReference type="PANTHER" id="PTHR37162">
    <property type="entry name" value="HAT FAMILY DIMERISATION DOMAINCONTAINING PROTEIN-RELATED"/>
    <property type="match status" value="1"/>
</dbReference>
<accession>A0A915JI52</accession>
<dbReference type="OMA" id="QCICHSA"/>
<dbReference type="WBParaSite" id="nRc.2.0.1.t25824-RA">
    <property type="protein sequence ID" value="nRc.2.0.1.t25824-RA"/>
    <property type="gene ID" value="nRc.2.0.1.g25824"/>
</dbReference>
<feature type="transmembrane region" description="Helical" evidence="1">
    <location>
        <begin position="215"/>
        <end position="234"/>
    </location>
</feature>
<evidence type="ECO:0000313" key="3">
    <source>
        <dbReference type="WBParaSite" id="nRc.2.0.1.t25824-RA"/>
    </source>
</evidence>
<evidence type="ECO:0000313" key="2">
    <source>
        <dbReference type="Proteomes" id="UP000887565"/>
    </source>
</evidence>
<reference evidence="3" key="1">
    <citation type="submission" date="2022-11" db="UniProtKB">
        <authorList>
            <consortium name="WormBaseParasite"/>
        </authorList>
    </citation>
    <scope>IDENTIFICATION</scope>
</reference>
<keyword evidence="1" id="KW-0472">Membrane</keyword>
<dbReference type="Proteomes" id="UP000887565">
    <property type="component" value="Unplaced"/>
</dbReference>
<proteinExistence type="predicted"/>